<accession>A0A222ZR56</accession>
<dbReference type="GeneID" id="60324720"/>
<organism evidence="1 2">
    <name type="scientific">Mycobacterium phage LastHope</name>
    <dbReference type="NCBI Taxonomy" id="2015886"/>
    <lineage>
        <taxon>Viruses</taxon>
        <taxon>Duplodnaviria</taxon>
        <taxon>Heunggongvirae</taxon>
        <taxon>Uroviricota</taxon>
        <taxon>Caudoviricetes</taxon>
        <taxon>Weiservirinae</taxon>
        <taxon>Anayavirus</taxon>
        <taxon>Anayavirus lasthope</taxon>
    </lineage>
</organism>
<dbReference type="KEGG" id="vg:60324720"/>
<sequence length="116" mass="12774">MGRAYRGVIHTRAHTPLTTKGTAMADVSEIKGHIDLLAHARIEKKKWEEIEKNAKAAIDEVLGGDDEGTVDGQVVVKRSRTKVTRLSGKLVQTLHPEVYAECLDTNEQTRLSVVGK</sequence>
<keyword evidence="2" id="KW-1185">Reference proteome</keyword>
<dbReference type="RefSeq" id="YP_009953252.1">
    <property type="nucleotide sequence ID" value="NC_051620.1"/>
</dbReference>
<evidence type="ECO:0000313" key="2">
    <source>
        <dbReference type="Proteomes" id="UP000226328"/>
    </source>
</evidence>
<name>A0A222ZR56_9CAUD</name>
<protein>
    <submittedName>
        <fullName evidence="1">Uncharacterized protein</fullName>
    </submittedName>
</protein>
<gene>
    <name evidence="1" type="primary">58</name>
    <name evidence="1" type="ORF">SEA_LASTHOPE_58</name>
</gene>
<dbReference type="EMBL" id="MF140416">
    <property type="protein sequence ID" value="ASR87226.1"/>
    <property type="molecule type" value="Genomic_DNA"/>
</dbReference>
<evidence type="ECO:0000313" key="1">
    <source>
        <dbReference type="EMBL" id="ASR87226.1"/>
    </source>
</evidence>
<dbReference type="Proteomes" id="UP000226328">
    <property type="component" value="Segment"/>
</dbReference>
<reference evidence="1 2" key="1">
    <citation type="submission" date="2017-05" db="EMBL/GenBank/DDBJ databases">
        <authorList>
            <person name="Gomez-Rosado J.O."/>
            <person name="Gonzalez-Garcia E.M."/>
            <person name="Gonzalez-Leon M.A."/>
            <person name="Gonzalez-Rodriguez J."/>
            <person name="Gonzalez-Santos L.I."/>
            <person name="Goveo-Rivera I.A."/>
            <person name="Gutierrez-Silva J.C."/>
            <person name="Issa-Mahmud S."/>
            <person name="Lopez-Llera J.N."/>
            <person name="Marrero-Visalden G."/>
            <person name="Muyet-Blasini E."/>
            <person name="Ortiz-Torres X.D."/>
            <person name="Palacios-Vallejo J.G."/>
            <person name="Pichardo-Gonzalez P.A."/>
            <person name="Pou-Acosta P.M."/>
            <person name="Velez-Velazquez R.M."/>
            <person name="Fernandez-Martinez M."/>
            <person name="Maldonado-Vazquez N."/>
            <person name="Rubin M."/>
            <person name="Vazquez E."/>
            <person name="Stoner T.H."/>
            <person name="Garlena R.A."/>
            <person name="Russell D.A."/>
            <person name="Pope W.H."/>
            <person name="Jacobs-Sera D."/>
            <person name="Hatfull G.F."/>
        </authorList>
    </citation>
    <scope>NUCLEOTIDE SEQUENCE [LARGE SCALE GENOMIC DNA]</scope>
</reference>
<proteinExistence type="predicted"/>